<dbReference type="SUPFAM" id="SSF53067">
    <property type="entry name" value="Actin-like ATPase domain"/>
    <property type="match status" value="1"/>
</dbReference>
<name>A0ABX1SGE1_9PSEU</name>
<reference evidence="4 5" key="1">
    <citation type="submission" date="2020-04" db="EMBL/GenBank/DDBJ databases">
        <authorList>
            <person name="Klaysubun C."/>
            <person name="Duangmal K."/>
            <person name="Lipun K."/>
        </authorList>
    </citation>
    <scope>NUCLEOTIDE SEQUENCE [LARGE SCALE GENOMIC DNA]</scope>
    <source>
        <strain evidence="4 5">K10HN5</strain>
    </source>
</reference>
<dbReference type="PANTHER" id="PTHR11365">
    <property type="entry name" value="5-OXOPROLINASE RELATED"/>
    <property type="match status" value="1"/>
</dbReference>
<dbReference type="Pfam" id="PF05378">
    <property type="entry name" value="Hydant_A_N"/>
    <property type="match status" value="1"/>
</dbReference>
<feature type="domain" description="Hydantoinase/oxoprolinase N-terminal" evidence="3">
    <location>
        <begin position="8"/>
        <end position="177"/>
    </location>
</feature>
<sequence length="520" mass="53236">MPAHESLRMGIDVGSTNTDAVVIDSSGMVVAQIKVPGSADLSECIETAVAALLASPAVDPARVGAVTLGAARTTDAIRTRAGLRRVAVLRIGAPLTSALPPLVTWPRELREAVGVDTAIVAGGCEFDGIRIAPLDESAVAAFAREIASHAQAVAITAVFSPVDPTDELRAAAIVRAELGEIPISTSHEIGSMGLLERENATVLNAALSGSVAAGAAALQAAVHRHGMDAECYLAQNDGTQMALAYSTQFPVLLIGSGPATSMRGGAHSSGVTDAVVADIGGSRTTVSRLVNGFPWESLTPYTVSGVVTNFRLPDVIGVPVGGGPVRQALCCGGSEPTLTDAAVAAGRTTFGTRAVPQQWHASLADRLAEADRMIAEAVDRVALGAHDLPLVVVGGAGGIAPDRMPGIAEVIRPPHFEVANALGAAIAPVGGSAERICAGRPDLLRAAVDELTTEAFSRAIQAGADPDRLQVTGIEEVPLAYLRDPAVRIRVRATGPPMTMPAADTPTSPNSPQPERRHPG</sequence>
<dbReference type="Gene3D" id="3.30.420.40">
    <property type="match status" value="1"/>
</dbReference>
<feature type="domain" description="Hydantoinase A/oxoprolinase" evidence="2">
    <location>
        <begin position="197"/>
        <end position="323"/>
    </location>
</feature>
<proteinExistence type="predicted"/>
<dbReference type="EMBL" id="JAAXLA010000045">
    <property type="protein sequence ID" value="NMH99947.1"/>
    <property type="molecule type" value="Genomic_DNA"/>
</dbReference>
<dbReference type="Pfam" id="PF01968">
    <property type="entry name" value="Hydantoinase_A"/>
    <property type="match status" value="1"/>
</dbReference>
<organism evidence="4 5">
    <name type="scientific">Pseudonocardia acidicola</name>
    <dbReference type="NCBI Taxonomy" id="2724939"/>
    <lineage>
        <taxon>Bacteria</taxon>
        <taxon>Bacillati</taxon>
        <taxon>Actinomycetota</taxon>
        <taxon>Actinomycetes</taxon>
        <taxon>Pseudonocardiales</taxon>
        <taxon>Pseudonocardiaceae</taxon>
        <taxon>Pseudonocardia</taxon>
    </lineage>
</organism>
<dbReference type="InterPro" id="IPR002821">
    <property type="entry name" value="Hydantoinase_A"/>
</dbReference>
<feature type="region of interest" description="Disordered" evidence="1">
    <location>
        <begin position="496"/>
        <end position="520"/>
    </location>
</feature>
<evidence type="ECO:0000313" key="4">
    <source>
        <dbReference type="EMBL" id="NMH99947.1"/>
    </source>
</evidence>
<protein>
    <submittedName>
        <fullName evidence="4">Hydantoinase/oxoprolinase family protein</fullName>
    </submittedName>
</protein>
<keyword evidence="5" id="KW-1185">Reference proteome</keyword>
<dbReference type="InterPro" id="IPR008040">
    <property type="entry name" value="Hydant_A_N"/>
</dbReference>
<gene>
    <name evidence="4" type="ORF">HF526_21910</name>
</gene>
<evidence type="ECO:0000259" key="2">
    <source>
        <dbReference type="Pfam" id="PF01968"/>
    </source>
</evidence>
<comment type="caution">
    <text evidence="4">The sequence shown here is derived from an EMBL/GenBank/DDBJ whole genome shotgun (WGS) entry which is preliminary data.</text>
</comment>
<evidence type="ECO:0000259" key="3">
    <source>
        <dbReference type="Pfam" id="PF05378"/>
    </source>
</evidence>
<dbReference type="Proteomes" id="UP000820669">
    <property type="component" value="Unassembled WGS sequence"/>
</dbReference>
<evidence type="ECO:0000313" key="5">
    <source>
        <dbReference type="Proteomes" id="UP000820669"/>
    </source>
</evidence>
<accession>A0ABX1SGE1</accession>
<feature type="compositionally biased region" description="Low complexity" evidence="1">
    <location>
        <begin position="496"/>
        <end position="507"/>
    </location>
</feature>
<dbReference type="InterPro" id="IPR043129">
    <property type="entry name" value="ATPase_NBD"/>
</dbReference>
<dbReference type="InterPro" id="IPR045079">
    <property type="entry name" value="Oxoprolinase-like"/>
</dbReference>
<dbReference type="RefSeq" id="WP_169383423.1">
    <property type="nucleotide sequence ID" value="NZ_JAAXLA010000045.1"/>
</dbReference>
<evidence type="ECO:0000256" key="1">
    <source>
        <dbReference type="SAM" id="MobiDB-lite"/>
    </source>
</evidence>